<dbReference type="Proteomes" id="UP000030671">
    <property type="component" value="Unassembled WGS sequence"/>
</dbReference>
<dbReference type="OrthoDB" id="544277at2759"/>
<dbReference type="STRING" id="747525.W4K7Z7"/>
<evidence type="ECO:0000256" key="1">
    <source>
        <dbReference type="SAM" id="MobiDB-lite"/>
    </source>
</evidence>
<evidence type="ECO:0008006" key="4">
    <source>
        <dbReference type="Google" id="ProtNLM"/>
    </source>
</evidence>
<name>W4K7Z7_HETIT</name>
<dbReference type="SUPFAM" id="SSF55729">
    <property type="entry name" value="Acyl-CoA N-acyltransferases (Nat)"/>
    <property type="match status" value="1"/>
</dbReference>
<dbReference type="AlphaFoldDB" id="W4K7Z7"/>
<keyword evidence="3" id="KW-1185">Reference proteome</keyword>
<sequence>MSEGPPGTSHALVRPAARDDIPALVILARRAFINDPFTNYCGDLKEALSNDVSTPRRQHLEIFYRMLFGAIIHSGGRVMVVAVPIPPKSDDGQSTGAERKRNRRRDKITAVAAWLPPHVRIGLDHPWALLRSGLVGAVRRWGLKGAHRAGIEYGSKVEKAFEEIYKARGVKETERDAWYLQLAATEPDEQGKGYLSLLVREAFAHTPSATFVLEATTEKSRDHYDHFGFQLERPIVFGKGQFDSSGYRAKGESAQGFQIYAMVKWTGS</sequence>
<reference evidence="2 3" key="1">
    <citation type="journal article" date="2012" name="New Phytol.">
        <title>Insight into trade-off between wood decay and parasitism from the genome of a fungal forest pathogen.</title>
        <authorList>
            <person name="Olson A."/>
            <person name="Aerts A."/>
            <person name="Asiegbu F."/>
            <person name="Belbahri L."/>
            <person name="Bouzid O."/>
            <person name="Broberg A."/>
            <person name="Canback B."/>
            <person name="Coutinho P.M."/>
            <person name="Cullen D."/>
            <person name="Dalman K."/>
            <person name="Deflorio G."/>
            <person name="van Diepen L.T."/>
            <person name="Dunand C."/>
            <person name="Duplessis S."/>
            <person name="Durling M."/>
            <person name="Gonthier P."/>
            <person name="Grimwood J."/>
            <person name="Fossdal C.G."/>
            <person name="Hansson D."/>
            <person name="Henrissat B."/>
            <person name="Hietala A."/>
            <person name="Himmelstrand K."/>
            <person name="Hoffmeister D."/>
            <person name="Hogberg N."/>
            <person name="James T.Y."/>
            <person name="Karlsson M."/>
            <person name="Kohler A."/>
            <person name="Kues U."/>
            <person name="Lee Y.H."/>
            <person name="Lin Y.C."/>
            <person name="Lind M."/>
            <person name="Lindquist E."/>
            <person name="Lombard V."/>
            <person name="Lucas S."/>
            <person name="Lunden K."/>
            <person name="Morin E."/>
            <person name="Murat C."/>
            <person name="Park J."/>
            <person name="Raffaello T."/>
            <person name="Rouze P."/>
            <person name="Salamov A."/>
            <person name="Schmutz J."/>
            <person name="Solheim H."/>
            <person name="Stahlberg J."/>
            <person name="Velez H."/>
            <person name="de Vries R.P."/>
            <person name="Wiebenga A."/>
            <person name="Woodward S."/>
            <person name="Yakovlev I."/>
            <person name="Garbelotto M."/>
            <person name="Martin F."/>
            <person name="Grigoriev I.V."/>
            <person name="Stenlid J."/>
        </authorList>
    </citation>
    <scope>NUCLEOTIDE SEQUENCE [LARGE SCALE GENOMIC DNA]</scope>
    <source>
        <strain evidence="2 3">TC 32-1</strain>
    </source>
</reference>
<dbReference type="PANTHER" id="PTHR42791">
    <property type="entry name" value="GNAT FAMILY ACETYLTRANSFERASE"/>
    <property type="match status" value="1"/>
</dbReference>
<dbReference type="eggNOG" id="ENOG502RYMB">
    <property type="taxonomic scope" value="Eukaryota"/>
</dbReference>
<evidence type="ECO:0000313" key="3">
    <source>
        <dbReference type="Proteomes" id="UP000030671"/>
    </source>
</evidence>
<dbReference type="GeneID" id="20673528"/>
<dbReference type="EMBL" id="KI925459">
    <property type="protein sequence ID" value="ETW81191.1"/>
    <property type="molecule type" value="Genomic_DNA"/>
</dbReference>
<dbReference type="Gene3D" id="3.40.630.30">
    <property type="match status" value="1"/>
</dbReference>
<dbReference type="HOGENOM" id="CLU_069195_3_0_1"/>
<protein>
    <recommendedName>
        <fullName evidence="4">N-acetyltransferase domain-containing protein</fullName>
    </recommendedName>
</protein>
<dbReference type="PANTHER" id="PTHR42791:SF1">
    <property type="entry name" value="N-ACETYLTRANSFERASE DOMAIN-CONTAINING PROTEIN"/>
    <property type="match status" value="1"/>
</dbReference>
<accession>W4K7Z7</accession>
<dbReference type="InterPro" id="IPR016181">
    <property type="entry name" value="Acyl_CoA_acyltransferase"/>
</dbReference>
<dbReference type="RefSeq" id="XP_009547856.1">
    <property type="nucleotide sequence ID" value="XM_009549561.1"/>
</dbReference>
<evidence type="ECO:0000313" key="2">
    <source>
        <dbReference type="EMBL" id="ETW81191.1"/>
    </source>
</evidence>
<dbReference type="KEGG" id="hir:HETIRDRAFT_419101"/>
<dbReference type="InParanoid" id="W4K7Z7"/>
<gene>
    <name evidence="2" type="ORF">HETIRDRAFT_419101</name>
</gene>
<dbReference type="InterPro" id="IPR052523">
    <property type="entry name" value="Trichothecene_AcTrans"/>
</dbReference>
<organism evidence="2 3">
    <name type="scientific">Heterobasidion irregulare (strain TC 32-1)</name>
    <dbReference type="NCBI Taxonomy" id="747525"/>
    <lineage>
        <taxon>Eukaryota</taxon>
        <taxon>Fungi</taxon>
        <taxon>Dikarya</taxon>
        <taxon>Basidiomycota</taxon>
        <taxon>Agaricomycotina</taxon>
        <taxon>Agaricomycetes</taxon>
        <taxon>Russulales</taxon>
        <taxon>Bondarzewiaceae</taxon>
        <taxon>Heterobasidion</taxon>
        <taxon>Heterobasidion annosum species complex</taxon>
    </lineage>
</organism>
<feature type="region of interest" description="Disordered" evidence="1">
    <location>
        <begin position="84"/>
        <end position="104"/>
    </location>
</feature>
<proteinExistence type="predicted"/>